<evidence type="ECO:0000256" key="1">
    <source>
        <dbReference type="SAM" id="Phobius"/>
    </source>
</evidence>
<dbReference type="GeneID" id="46921538"/>
<dbReference type="RefSeq" id="WP_100590773.1">
    <property type="nucleotide sequence ID" value="NZ_CP015578.1"/>
</dbReference>
<accession>A0A1X9SNJ2</accession>
<proteinExistence type="predicted"/>
<keyword evidence="1" id="KW-0812">Transmembrane</keyword>
<gene>
    <name evidence="2" type="ORF">CLAN_1067</name>
</gene>
<name>A0A1X9SNJ2_9BACT</name>
<reference evidence="3" key="2">
    <citation type="journal article" date="2017" name="Genome Biol. Evol.">
        <title>Comparative genomic analysis identifies a Campylobacter clade deficient in selenium metabolism.</title>
        <authorList>
            <person name="Miller W.G."/>
            <person name="Yee E."/>
            <person name="Lopes B.S."/>
            <person name="Chapman M.H."/>
            <person name="Huynh S."/>
            <person name="Bono J.L."/>
            <person name="Parker C.T."/>
            <person name="Strachan N.J.C."/>
            <person name="Forbes K.J."/>
        </authorList>
    </citation>
    <scope>NUCLEOTIDE SEQUENCE [LARGE SCALE GENOMIC DNA]</scope>
    <source>
        <strain evidence="3">NCTC 13004</strain>
    </source>
</reference>
<keyword evidence="1" id="KW-0472">Membrane</keyword>
<keyword evidence="1" id="KW-1133">Transmembrane helix</keyword>
<organism evidence="2 3">
    <name type="scientific">Campylobacter lanienae NCTC 13004</name>
    <dbReference type="NCBI Taxonomy" id="1031753"/>
    <lineage>
        <taxon>Bacteria</taxon>
        <taxon>Pseudomonadati</taxon>
        <taxon>Campylobacterota</taxon>
        <taxon>Epsilonproteobacteria</taxon>
        <taxon>Campylobacterales</taxon>
        <taxon>Campylobacteraceae</taxon>
        <taxon>Campylobacter</taxon>
    </lineage>
</organism>
<sequence length="110" mass="12660">MRILLFLVFILAILIFLAVFNDKLNLKSKISILALCSAIFFVGFLYNKMDNQRSIDINELLYKFNSKEIIKCGDYNVTSAKFNYEFGTSSFVSKEQNGIIIPIEKCLKEN</sequence>
<feature type="transmembrane region" description="Helical" evidence="1">
    <location>
        <begin position="28"/>
        <end position="46"/>
    </location>
</feature>
<dbReference type="KEGG" id="clx:CLAN_1067"/>
<evidence type="ECO:0000313" key="3">
    <source>
        <dbReference type="Proteomes" id="UP000202031"/>
    </source>
</evidence>
<dbReference type="Proteomes" id="UP000202031">
    <property type="component" value="Chromosome"/>
</dbReference>
<evidence type="ECO:0000313" key="2">
    <source>
        <dbReference type="EMBL" id="ARQ97802.1"/>
    </source>
</evidence>
<dbReference type="AlphaFoldDB" id="A0A1X9SNJ2"/>
<protein>
    <submittedName>
        <fullName evidence="2">Putative membrane protein</fullName>
    </submittedName>
</protein>
<reference evidence="3" key="1">
    <citation type="journal article" date="2017" name="Genome Biol. Evol.">
        <title>Comparative Genomic Analysis Identifies a Campylobacter Clade Deficient in Selenium Metabolism.</title>
        <authorList>
            <person name="Miller W.G."/>
            <person name="Yee E."/>
            <person name="Lopes B.S."/>
            <person name="Chapman M.H."/>
            <person name="Huynh S."/>
            <person name="Bono J.L."/>
            <person name="Parker C.T."/>
            <person name="Strachan N.J.C."/>
            <person name="Forbes K.J."/>
        </authorList>
    </citation>
    <scope>NUCLEOTIDE SEQUENCE [LARGE SCALE GENOMIC DNA]</scope>
    <source>
        <strain evidence="3">NCTC 13004</strain>
    </source>
</reference>
<dbReference type="EMBL" id="CP015578">
    <property type="protein sequence ID" value="ARQ97802.1"/>
    <property type="molecule type" value="Genomic_DNA"/>
</dbReference>